<evidence type="ECO:0000256" key="1">
    <source>
        <dbReference type="ARBA" id="ARBA00009521"/>
    </source>
</evidence>
<comment type="similarity">
    <text evidence="1 10">Belongs to the alphaproteobacteria porin family.</text>
</comment>
<evidence type="ECO:0000256" key="5">
    <source>
        <dbReference type="ARBA" id="ARBA00022729"/>
    </source>
</evidence>
<dbReference type="AlphaFoldDB" id="A0A7Z0RIT2"/>
<dbReference type="EMBL" id="JACCPJ010000002">
    <property type="protein sequence ID" value="NZD62284.1"/>
    <property type="molecule type" value="Genomic_DNA"/>
</dbReference>
<dbReference type="Pfam" id="PF02530">
    <property type="entry name" value="Porin_2"/>
    <property type="match status" value="1"/>
</dbReference>
<evidence type="ECO:0000313" key="11">
    <source>
        <dbReference type="EMBL" id="NZD62284.1"/>
    </source>
</evidence>
<evidence type="ECO:0000256" key="7">
    <source>
        <dbReference type="ARBA" id="ARBA00023114"/>
    </source>
</evidence>
<dbReference type="GO" id="GO:0006811">
    <property type="term" value="P:monoatomic ion transport"/>
    <property type="evidence" value="ECO:0007669"/>
    <property type="project" value="UniProtKB-KW"/>
</dbReference>
<dbReference type="InterPro" id="IPR003684">
    <property type="entry name" value="Porin_alphabac"/>
</dbReference>
<dbReference type="RefSeq" id="WP_180694908.1">
    <property type="nucleotide sequence ID" value="NZ_JACCPJ010000002.1"/>
</dbReference>
<dbReference type="GO" id="GO:0009279">
    <property type="term" value="C:cell outer membrane"/>
    <property type="evidence" value="ECO:0007669"/>
    <property type="project" value="UniProtKB-SubCell"/>
</dbReference>
<evidence type="ECO:0000313" key="12">
    <source>
        <dbReference type="Proteomes" id="UP000532162"/>
    </source>
</evidence>
<comment type="caution">
    <text evidence="11">The sequence shown here is derived from an EMBL/GenBank/DDBJ whole genome shotgun (WGS) entry which is preliminary data.</text>
</comment>
<comment type="domain">
    <text evidence="10">Consists of 16-stranded beta-barrel sheets, with large surface-exposed loops, that form a transmembrane pore at the center of each barrel. The pore is partially ocluded by a peptide loop that folds into the pore lumen.</text>
</comment>
<keyword evidence="9 10" id="KW-0998">Cell outer membrane</keyword>
<reference evidence="11 12" key="1">
    <citation type="submission" date="2020-07" db="EMBL/GenBank/DDBJ databases">
        <authorList>
            <person name="Sun Q."/>
        </authorList>
    </citation>
    <scope>NUCLEOTIDE SEQUENCE [LARGE SCALE GENOMIC DNA]</scope>
    <source>
        <strain evidence="11 12">WYCCWR 11290</strain>
    </source>
</reference>
<evidence type="ECO:0000256" key="9">
    <source>
        <dbReference type="ARBA" id="ARBA00023237"/>
    </source>
</evidence>
<feature type="signal peptide" evidence="10">
    <location>
        <begin position="1"/>
        <end position="22"/>
    </location>
</feature>
<name>A0A7Z0RIT2_9HYPH</name>
<protein>
    <recommendedName>
        <fullName evidence="10">Porin</fullName>
    </recommendedName>
</protein>
<dbReference type="InterPro" id="IPR023614">
    <property type="entry name" value="Porin_dom_sf"/>
</dbReference>
<keyword evidence="3 10" id="KW-1134">Transmembrane beta strand</keyword>
<evidence type="ECO:0000256" key="10">
    <source>
        <dbReference type="RuleBase" id="RU364005"/>
    </source>
</evidence>
<sequence>MNIRMVLLASAAAFAASTPVLAADAIVAAEPEPVEYVRVCDAYGTGYFYIPGTETCLKIEGYIRFQVNVGENPGGADVNDSDWDAVTRGQVQFTAKSDTEYGPLTGVIVMQFNADNATDQDAILDSAYLDVAGFRAGLFYSWWDDGLSGETDDIGSVVTLHNSLRYQYESGTFYAGLSVDELEDGVYKLGEEANNVGVAFGVGGTAGAFSYQITGGYDVDNEDGAIRAMGTVEIGPGTLGLAGVYSTGPNSYYSAAEWAVAAEYAIKATDKLKITPAVQYYGNYFGGGTVVPDDFDGLGDAWKVGLTVDYQIVDNFYAKATVSYLDPDDGDDSTSGFFRLQRSF</sequence>
<keyword evidence="4 10" id="KW-0812">Transmembrane</keyword>
<evidence type="ECO:0000256" key="3">
    <source>
        <dbReference type="ARBA" id="ARBA00022452"/>
    </source>
</evidence>
<feature type="chain" id="PRO_5031587799" description="Porin" evidence="10">
    <location>
        <begin position="23"/>
        <end position="344"/>
    </location>
</feature>
<proteinExistence type="inferred from homology"/>
<keyword evidence="6 10" id="KW-0406">Ion transport</keyword>
<keyword evidence="8 10" id="KW-0472">Membrane</keyword>
<evidence type="ECO:0000256" key="2">
    <source>
        <dbReference type="ARBA" id="ARBA00022448"/>
    </source>
</evidence>
<keyword evidence="2 10" id="KW-0813">Transport</keyword>
<comment type="subcellular location">
    <subcellularLocation>
        <location evidence="10">Cell outer membrane</location>
        <topology evidence="10">Multi-pass membrane protein</topology>
    </subcellularLocation>
</comment>
<dbReference type="GO" id="GO:0046930">
    <property type="term" value="C:pore complex"/>
    <property type="evidence" value="ECO:0007669"/>
    <property type="project" value="UniProtKB-KW"/>
</dbReference>
<gene>
    <name evidence="11" type="ORF">HX900_14335</name>
</gene>
<dbReference type="Gene3D" id="2.40.160.10">
    <property type="entry name" value="Porin"/>
    <property type="match status" value="1"/>
</dbReference>
<keyword evidence="5 10" id="KW-0732">Signal</keyword>
<organism evidence="11 12">
    <name type="scientific">Rhizobium changzhiense</name>
    <dbReference type="NCBI Taxonomy" id="2692317"/>
    <lineage>
        <taxon>Bacteria</taxon>
        <taxon>Pseudomonadati</taxon>
        <taxon>Pseudomonadota</taxon>
        <taxon>Alphaproteobacteria</taxon>
        <taxon>Hyphomicrobiales</taxon>
        <taxon>Rhizobiaceae</taxon>
        <taxon>Rhizobium/Agrobacterium group</taxon>
        <taxon>Rhizobium</taxon>
    </lineage>
</organism>
<keyword evidence="7 10" id="KW-0626">Porin</keyword>
<comment type="function">
    <text evidence="10">Forms passive diffusion pores that allow small molecular weight hydrophilic materials across the outer membrane.</text>
</comment>
<evidence type="ECO:0000256" key="8">
    <source>
        <dbReference type="ARBA" id="ARBA00023136"/>
    </source>
</evidence>
<dbReference type="GO" id="GO:0015288">
    <property type="term" value="F:porin activity"/>
    <property type="evidence" value="ECO:0007669"/>
    <property type="project" value="UniProtKB-KW"/>
</dbReference>
<evidence type="ECO:0000256" key="4">
    <source>
        <dbReference type="ARBA" id="ARBA00022692"/>
    </source>
</evidence>
<evidence type="ECO:0000256" key="6">
    <source>
        <dbReference type="ARBA" id="ARBA00023065"/>
    </source>
</evidence>
<accession>A0A7Z0RIT2</accession>
<dbReference type="SUPFAM" id="SSF56935">
    <property type="entry name" value="Porins"/>
    <property type="match status" value="1"/>
</dbReference>
<dbReference type="Proteomes" id="UP000532162">
    <property type="component" value="Unassembled WGS sequence"/>
</dbReference>